<name>A0A1E5V0N7_9POAL</name>
<gene>
    <name evidence="5" type="ORF">BAE44_0020367</name>
</gene>
<sequence length="341" mass="38167">MEKSRILIVGGTGYIGRRIVQASLAQGHPTLVLMRPEIGLDIDKLQMLLSFKAQGARLAEASLDDHAALVAAVAQADVVVSAMSGVHFRSHNLLLQHKLVEAIKEAGNVKRFIPSEFGIDPSRMGHALEPGRVTFDEKMELRRAIEEANIPHTYISANCFAAYFCPNLCQMGTLLPPKEKVHVYGDGNVKVIFCDEDDVATYTINSIDDPRTLNKTMYLRPQENILTQNDMIAKWEKLSGKVLEKIHVPADELLASMKGNRKICSMSKDNVHSIKNMFCVINDMNVKNTDLANQVGVTHFYHIFYEGCTANFEIGEDGAEATLLYPEVQYTRMDEYMKIYL</sequence>
<evidence type="ECO:0000313" key="5">
    <source>
        <dbReference type="EMBL" id="OEL18614.1"/>
    </source>
</evidence>
<dbReference type="InterPro" id="IPR050608">
    <property type="entry name" value="NmrA-type/Isoflavone_red_sf"/>
</dbReference>
<dbReference type="Proteomes" id="UP000095767">
    <property type="component" value="Unassembled WGS sequence"/>
</dbReference>
<dbReference type="CDD" id="cd05259">
    <property type="entry name" value="PCBER_SDR_a"/>
    <property type="match status" value="1"/>
</dbReference>
<dbReference type="GO" id="GO:0009807">
    <property type="term" value="P:lignan biosynthetic process"/>
    <property type="evidence" value="ECO:0007669"/>
    <property type="project" value="UniProtKB-ARBA"/>
</dbReference>
<evidence type="ECO:0000256" key="1">
    <source>
        <dbReference type="ARBA" id="ARBA00005725"/>
    </source>
</evidence>
<keyword evidence="6" id="KW-1185">Reference proteome</keyword>
<dbReference type="PANTHER" id="PTHR43349:SF4">
    <property type="entry name" value="PINORESINOL REDUCTASE 1-RELATED"/>
    <property type="match status" value="1"/>
</dbReference>
<evidence type="ECO:0000256" key="3">
    <source>
        <dbReference type="ARBA" id="ARBA00023002"/>
    </source>
</evidence>
<reference evidence="5 6" key="1">
    <citation type="submission" date="2016-09" db="EMBL/GenBank/DDBJ databases">
        <title>The draft genome of Dichanthelium oligosanthes: A C3 panicoid grass species.</title>
        <authorList>
            <person name="Studer A.J."/>
            <person name="Schnable J.C."/>
            <person name="Brutnell T.P."/>
        </authorList>
    </citation>
    <scope>NUCLEOTIDE SEQUENCE [LARGE SCALE GENOMIC DNA]</scope>
    <source>
        <strain evidence="6">cv. Kellogg 1175</strain>
        <tissue evidence="5">Leaf</tissue>
    </source>
</reference>
<keyword evidence="3" id="KW-0560">Oxidoreductase</keyword>
<comment type="similarity">
    <text evidence="1">Belongs to the NmrA-type oxidoreductase family. Isoflavone reductase subfamily.</text>
</comment>
<accession>A0A1E5V0N7</accession>
<evidence type="ECO:0000259" key="4">
    <source>
        <dbReference type="Pfam" id="PF05368"/>
    </source>
</evidence>
<organism evidence="5 6">
    <name type="scientific">Dichanthelium oligosanthes</name>
    <dbReference type="NCBI Taxonomy" id="888268"/>
    <lineage>
        <taxon>Eukaryota</taxon>
        <taxon>Viridiplantae</taxon>
        <taxon>Streptophyta</taxon>
        <taxon>Embryophyta</taxon>
        <taxon>Tracheophyta</taxon>
        <taxon>Spermatophyta</taxon>
        <taxon>Magnoliopsida</taxon>
        <taxon>Liliopsida</taxon>
        <taxon>Poales</taxon>
        <taxon>Poaceae</taxon>
        <taxon>PACMAD clade</taxon>
        <taxon>Panicoideae</taxon>
        <taxon>Panicodae</taxon>
        <taxon>Paniceae</taxon>
        <taxon>Dichantheliinae</taxon>
        <taxon>Dichanthelium</taxon>
    </lineage>
</organism>
<evidence type="ECO:0000313" key="6">
    <source>
        <dbReference type="Proteomes" id="UP000095767"/>
    </source>
</evidence>
<dbReference type="GO" id="GO:0010283">
    <property type="term" value="F:pinoresinol reductase activity"/>
    <property type="evidence" value="ECO:0007669"/>
    <property type="project" value="UniProtKB-ARBA"/>
</dbReference>
<dbReference type="EMBL" id="LWDX02056138">
    <property type="protein sequence ID" value="OEL18614.1"/>
    <property type="molecule type" value="Genomic_DNA"/>
</dbReference>
<proteinExistence type="inferred from homology"/>
<dbReference type="AlphaFoldDB" id="A0A1E5V0N7"/>
<dbReference type="InterPro" id="IPR036291">
    <property type="entry name" value="NAD(P)-bd_dom_sf"/>
</dbReference>
<dbReference type="PANTHER" id="PTHR43349">
    <property type="entry name" value="PINORESINOL REDUCTASE-RELATED"/>
    <property type="match status" value="1"/>
</dbReference>
<dbReference type="Gene3D" id="3.90.25.10">
    <property type="entry name" value="UDP-galactose 4-epimerase, domain 1"/>
    <property type="match status" value="1"/>
</dbReference>
<dbReference type="SUPFAM" id="SSF51735">
    <property type="entry name" value="NAD(P)-binding Rossmann-fold domains"/>
    <property type="match status" value="1"/>
</dbReference>
<feature type="domain" description="NmrA-like" evidence="4">
    <location>
        <begin position="2"/>
        <end position="337"/>
    </location>
</feature>
<protein>
    <submittedName>
        <fullName evidence="5">Isoflavone reductase-like protein</fullName>
    </submittedName>
</protein>
<dbReference type="Gene3D" id="3.40.50.720">
    <property type="entry name" value="NAD(P)-binding Rossmann-like Domain"/>
    <property type="match status" value="1"/>
</dbReference>
<dbReference type="OrthoDB" id="419598at2759"/>
<dbReference type="STRING" id="888268.A0A1E5V0N7"/>
<dbReference type="InterPro" id="IPR008030">
    <property type="entry name" value="NmrA-like"/>
</dbReference>
<keyword evidence="2" id="KW-0521">NADP</keyword>
<dbReference type="InterPro" id="IPR045312">
    <property type="entry name" value="PCBER-like"/>
</dbReference>
<comment type="caution">
    <text evidence="5">The sequence shown here is derived from an EMBL/GenBank/DDBJ whole genome shotgun (WGS) entry which is preliminary data.</text>
</comment>
<dbReference type="Pfam" id="PF05368">
    <property type="entry name" value="NmrA"/>
    <property type="match status" value="1"/>
</dbReference>
<evidence type="ECO:0000256" key="2">
    <source>
        <dbReference type="ARBA" id="ARBA00022857"/>
    </source>
</evidence>